<keyword evidence="2" id="KW-1185">Reference proteome</keyword>
<name>A0A4Q0XTU4_9BACT</name>
<dbReference type="RefSeq" id="WP_128994937.1">
    <property type="nucleotide sequence ID" value="NZ_PDKN01000001.1"/>
</dbReference>
<dbReference type="Proteomes" id="UP000290657">
    <property type="component" value="Unassembled WGS sequence"/>
</dbReference>
<dbReference type="AlphaFoldDB" id="A0A4Q0XTU4"/>
<dbReference type="EMBL" id="PDKN01000001">
    <property type="protein sequence ID" value="RXJ60802.1"/>
    <property type="molecule type" value="Genomic_DNA"/>
</dbReference>
<accession>A0A4Q0XTU4</accession>
<gene>
    <name evidence="1" type="ORF">CRV04_01960</name>
</gene>
<evidence type="ECO:0000313" key="1">
    <source>
        <dbReference type="EMBL" id="RXJ60802.1"/>
    </source>
</evidence>
<organism evidence="1 2">
    <name type="scientific">Candidatus Marinarcus aquaticus</name>
    <dbReference type="NCBI Taxonomy" id="2044504"/>
    <lineage>
        <taxon>Bacteria</taxon>
        <taxon>Pseudomonadati</taxon>
        <taxon>Campylobacterota</taxon>
        <taxon>Epsilonproteobacteria</taxon>
        <taxon>Campylobacterales</taxon>
        <taxon>Arcobacteraceae</taxon>
        <taxon>Candidatus Marinarcus</taxon>
    </lineage>
</organism>
<protein>
    <submittedName>
        <fullName evidence="1">Uncharacterized protein</fullName>
    </submittedName>
</protein>
<evidence type="ECO:0000313" key="2">
    <source>
        <dbReference type="Proteomes" id="UP000290657"/>
    </source>
</evidence>
<proteinExistence type="predicted"/>
<comment type="caution">
    <text evidence="1">The sequence shown here is derived from an EMBL/GenBank/DDBJ whole genome shotgun (WGS) entry which is preliminary data.</text>
</comment>
<sequence length="74" mass="8704">MGFTAHTKEELSQLNLSTDKTYTIQYQNRDYFNGEESIEIATNAKLIIEGNEYIFMITDPYGMDRYIKEVRVIK</sequence>
<reference evidence="1 2" key="1">
    <citation type="submission" date="2017-10" db="EMBL/GenBank/DDBJ databases">
        <title>Genomics of the genus Arcobacter.</title>
        <authorList>
            <person name="Perez-Cataluna A."/>
            <person name="Figueras M.J."/>
        </authorList>
    </citation>
    <scope>NUCLEOTIDE SEQUENCE [LARGE SCALE GENOMIC DNA]</scope>
    <source>
        <strain evidence="1 2">CECT 8987</strain>
    </source>
</reference>
<dbReference type="OrthoDB" id="5347713at2"/>